<evidence type="ECO:0008006" key="5">
    <source>
        <dbReference type="Google" id="ProtNLM"/>
    </source>
</evidence>
<evidence type="ECO:0000313" key="3">
    <source>
        <dbReference type="EMBL" id="ACL67387.1"/>
    </source>
</evidence>
<dbReference type="PROSITE" id="PS51257">
    <property type="entry name" value="PROKAR_LIPOPROTEIN"/>
    <property type="match status" value="1"/>
</dbReference>
<feature type="chain" id="PRO_5002875018" description="Twin-arginine translocation pathway signal" evidence="2">
    <location>
        <begin position="35"/>
        <end position="87"/>
    </location>
</feature>
<feature type="compositionally biased region" description="Low complexity" evidence="1">
    <location>
        <begin position="33"/>
        <end position="48"/>
    </location>
</feature>
<organism evidence="3 4">
    <name type="scientific">Anaeromyxobacter dehalogenans (strain ATCC BAA-258 / DSM 21875 / 2CP-1)</name>
    <dbReference type="NCBI Taxonomy" id="455488"/>
    <lineage>
        <taxon>Bacteria</taxon>
        <taxon>Pseudomonadati</taxon>
        <taxon>Myxococcota</taxon>
        <taxon>Myxococcia</taxon>
        <taxon>Myxococcales</taxon>
        <taxon>Cystobacterineae</taxon>
        <taxon>Anaeromyxobacteraceae</taxon>
        <taxon>Anaeromyxobacter</taxon>
    </lineage>
</organism>
<feature type="signal peptide" evidence="2">
    <location>
        <begin position="1"/>
        <end position="34"/>
    </location>
</feature>
<reference evidence="3" key="1">
    <citation type="submission" date="2009-01" db="EMBL/GenBank/DDBJ databases">
        <title>Complete sequence of Anaeromyxobacter dehalogenans 2CP-1.</title>
        <authorList>
            <consortium name="US DOE Joint Genome Institute"/>
            <person name="Lucas S."/>
            <person name="Copeland A."/>
            <person name="Lapidus A."/>
            <person name="Glavina del Rio T."/>
            <person name="Dalin E."/>
            <person name="Tice H."/>
            <person name="Bruce D."/>
            <person name="Goodwin L."/>
            <person name="Pitluck S."/>
            <person name="Saunders E."/>
            <person name="Brettin T."/>
            <person name="Detter J.C."/>
            <person name="Han C."/>
            <person name="Larimer F."/>
            <person name="Land M."/>
            <person name="Hauser L."/>
            <person name="Kyrpides N."/>
            <person name="Ovchinnikova G."/>
            <person name="Beliaev A.S."/>
            <person name="Richardson P."/>
        </authorList>
    </citation>
    <scope>NUCLEOTIDE SEQUENCE</scope>
    <source>
        <strain evidence="3">2CP-1</strain>
    </source>
</reference>
<dbReference type="Proteomes" id="UP000007089">
    <property type="component" value="Chromosome"/>
</dbReference>
<name>B8J9J9_ANAD2</name>
<dbReference type="PROSITE" id="PS51318">
    <property type="entry name" value="TAT"/>
    <property type="match status" value="1"/>
</dbReference>
<dbReference type="HOGENOM" id="CLU_2491031_0_0_7"/>
<evidence type="ECO:0000313" key="4">
    <source>
        <dbReference type="Proteomes" id="UP000007089"/>
    </source>
</evidence>
<protein>
    <recommendedName>
        <fullName evidence="5">Twin-arginine translocation pathway signal</fullName>
    </recommendedName>
</protein>
<dbReference type="KEGG" id="acp:A2cp1_4069"/>
<evidence type="ECO:0000256" key="2">
    <source>
        <dbReference type="SAM" id="SignalP"/>
    </source>
</evidence>
<accession>B8J9J9</accession>
<keyword evidence="2" id="KW-0732">Signal</keyword>
<keyword evidence="4" id="KW-1185">Reference proteome</keyword>
<dbReference type="RefSeq" id="WP_015935113.1">
    <property type="nucleotide sequence ID" value="NC_011891.1"/>
</dbReference>
<feature type="region of interest" description="Disordered" evidence="1">
    <location>
        <begin position="33"/>
        <end position="59"/>
    </location>
</feature>
<sequence length="87" mass="8709">MPSSPRRPQGTPRRDFLRVLALAPAAVAAGCATARSGGPASSPAAAAAPPAPAPAPDEATGAIRAFPLRADAEPAFVFRAAPARPRE</sequence>
<proteinExistence type="predicted"/>
<dbReference type="AlphaFoldDB" id="B8J9J9"/>
<evidence type="ECO:0000256" key="1">
    <source>
        <dbReference type="SAM" id="MobiDB-lite"/>
    </source>
</evidence>
<gene>
    <name evidence="3" type="ordered locus">A2cp1_4069</name>
</gene>
<dbReference type="EMBL" id="CP001359">
    <property type="protein sequence ID" value="ACL67387.1"/>
    <property type="molecule type" value="Genomic_DNA"/>
</dbReference>
<dbReference type="InterPro" id="IPR006311">
    <property type="entry name" value="TAT_signal"/>
</dbReference>